<reference evidence="2" key="1">
    <citation type="submission" date="2016-11" db="UniProtKB">
        <authorList>
            <consortium name="WormBaseParasite"/>
        </authorList>
    </citation>
    <scope>IDENTIFICATION</scope>
    <source>
        <strain evidence="2">KR3021</strain>
    </source>
</reference>
<sequence>MRRKQLLSPQHKKDRFKFAVNVLDNEVNWSNVVFADEKRFSLTGPDGWNRYWRDSKKKETIKINKASLRGGISIWAAFYGTKKLKLKFLDSANNAPNYCSILESNLLPAINVKKHILLHDNARIHFAKATKLFLKAKKVKVQTIPAYSPDLNLMENVFSLLTRTVYEGGRQYSDIGSLMKAIKFAWNKITPEDLSKLVSSMGSRLGSIVVKNGGVTKY</sequence>
<evidence type="ECO:0000313" key="1">
    <source>
        <dbReference type="Proteomes" id="UP000095286"/>
    </source>
</evidence>
<protein>
    <submittedName>
        <fullName evidence="2">DDE_3 domain-containing protein</fullName>
    </submittedName>
</protein>
<dbReference type="Proteomes" id="UP000095286">
    <property type="component" value="Unplaced"/>
</dbReference>
<accession>A0AC35U844</accession>
<dbReference type="WBParaSite" id="RSKR_0000885300.1">
    <property type="protein sequence ID" value="RSKR_0000885300.1"/>
    <property type="gene ID" value="RSKR_0000885300"/>
</dbReference>
<proteinExistence type="predicted"/>
<evidence type="ECO:0000313" key="2">
    <source>
        <dbReference type="WBParaSite" id="RSKR_0000885300.1"/>
    </source>
</evidence>
<organism evidence="1 2">
    <name type="scientific">Rhabditophanes sp. KR3021</name>
    <dbReference type="NCBI Taxonomy" id="114890"/>
    <lineage>
        <taxon>Eukaryota</taxon>
        <taxon>Metazoa</taxon>
        <taxon>Ecdysozoa</taxon>
        <taxon>Nematoda</taxon>
        <taxon>Chromadorea</taxon>
        <taxon>Rhabditida</taxon>
        <taxon>Tylenchina</taxon>
        <taxon>Panagrolaimomorpha</taxon>
        <taxon>Strongyloidoidea</taxon>
        <taxon>Alloionematidae</taxon>
        <taxon>Rhabditophanes</taxon>
    </lineage>
</organism>
<name>A0AC35U844_9BILA</name>